<evidence type="ECO:0000259" key="2">
    <source>
        <dbReference type="PROSITE" id="PS51084"/>
    </source>
</evidence>
<evidence type="ECO:0000313" key="4">
    <source>
        <dbReference type="Proteomes" id="UP001321748"/>
    </source>
</evidence>
<organism evidence="3 4">
    <name type="scientific">Bombiscardovia apis</name>
    <dbReference type="NCBI Taxonomy" id="2932182"/>
    <lineage>
        <taxon>Bacteria</taxon>
        <taxon>Bacillati</taxon>
        <taxon>Actinomycetota</taxon>
        <taxon>Actinomycetes</taxon>
        <taxon>Bifidobacteriales</taxon>
        <taxon>Bifidobacteriaceae</taxon>
        <taxon>Bombiscardovia</taxon>
    </lineage>
</organism>
<proteinExistence type="predicted"/>
<dbReference type="Gene3D" id="3.30.428.10">
    <property type="entry name" value="HIT-like"/>
    <property type="match status" value="1"/>
</dbReference>
<feature type="short sequence motif" description="Histidine triad motif" evidence="1">
    <location>
        <begin position="102"/>
        <end position="106"/>
    </location>
</feature>
<dbReference type="PRINTS" id="PR00332">
    <property type="entry name" value="HISTRIAD"/>
</dbReference>
<dbReference type="CDD" id="cd01276">
    <property type="entry name" value="PKCI_related"/>
    <property type="match status" value="1"/>
</dbReference>
<evidence type="ECO:0000313" key="3">
    <source>
        <dbReference type="EMBL" id="BDR54600.1"/>
    </source>
</evidence>
<sequence>MSEAARVEDCLFCKIIDGQVPSSKVFEDDMVYAFNDIEPKAEVHVLVVPKHHYANVAQVAASDHELLAHMVEVAQQIAQDKADGQFRLIFNTGEQAGQSVFHAHGHVLAGSKTASIPMAD</sequence>
<dbReference type="Proteomes" id="UP001321748">
    <property type="component" value="Chromosome"/>
</dbReference>
<reference evidence="3 4" key="1">
    <citation type="journal article" date="2023" name="Microbiol. Spectr.">
        <title>Symbiosis of Carpenter Bees with Uncharacterized Lactic Acid Bacteria Showing NAD Auxotrophy.</title>
        <authorList>
            <person name="Kawasaki S."/>
            <person name="Ozawa K."/>
            <person name="Mori T."/>
            <person name="Yamamoto A."/>
            <person name="Ito M."/>
            <person name="Ohkuma M."/>
            <person name="Sakamoto M."/>
            <person name="Matsutani M."/>
        </authorList>
    </citation>
    <scope>NUCLEOTIDE SEQUENCE [LARGE SCALE GENOMIC DNA]</scope>
    <source>
        <strain evidence="3 4">KimH</strain>
    </source>
</reference>
<dbReference type="InterPro" id="IPR036265">
    <property type="entry name" value="HIT-like_sf"/>
</dbReference>
<dbReference type="InterPro" id="IPR001310">
    <property type="entry name" value="Histidine_triad_HIT"/>
</dbReference>
<keyword evidence="4" id="KW-1185">Reference proteome</keyword>
<dbReference type="RefSeq" id="WP_317643593.1">
    <property type="nucleotide sequence ID" value="NZ_AP026800.1"/>
</dbReference>
<dbReference type="InterPro" id="IPR011146">
    <property type="entry name" value="HIT-like"/>
</dbReference>
<accession>A0ABM8BCF1</accession>
<dbReference type="SUPFAM" id="SSF54197">
    <property type="entry name" value="HIT-like"/>
    <property type="match status" value="1"/>
</dbReference>
<dbReference type="PANTHER" id="PTHR23089">
    <property type="entry name" value="HISTIDINE TRIAD HIT PROTEIN"/>
    <property type="match status" value="1"/>
</dbReference>
<evidence type="ECO:0000256" key="1">
    <source>
        <dbReference type="PROSITE-ProRule" id="PRU00464"/>
    </source>
</evidence>
<dbReference type="PROSITE" id="PS51084">
    <property type="entry name" value="HIT_2"/>
    <property type="match status" value="1"/>
</dbReference>
<dbReference type="EMBL" id="AP026800">
    <property type="protein sequence ID" value="BDR54600.1"/>
    <property type="molecule type" value="Genomic_DNA"/>
</dbReference>
<protein>
    <submittedName>
        <fullName evidence="3">Histidine triad nucleotide-binding protein</fullName>
    </submittedName>
</protein>
<name>A0ABM8BCF1_9BIFI</name>
<gene>
    <name evidence="3" type="ORF">KIMH_07110</name>
</gene>
<dbReference type="Pfam" id="PF11969">
    <property type="entry name" value="DcpS_C"/>
    <property type="match status" value="1"/>
</dbReference>
<feature type="domain" description="HIT" evidence="2">
    <location>
        <begin position="11"/>
        <end position="120"/>
    </location>
</feature>